<dbReference type="AlphaFoldDB" id="A0A7W2HHI4"/>
<keyword evidence="2" id="KW-1185">Reference proteome</keyword>
<gene>
    <name evidence="1" type="ORF">H1V43_22405</name>
</gene>
<sequence length="184" mass="19060">MAVATSFVAEGNEGRGGGAVVDVPFVGLAGIDALLAAAADSLSRLPCLLQLLTALARRGLCAAARALVEVAQPGPPGLVDSIGCHGCPGHDVPLSVVGWMSWPLAQAVQQRGNQFTLVLKNRICRGPRSMAVPLLSTTPHHTHEAPRTCASVRPFTLGSGTVHRCSTMGALARSLVIIHKPPLE</sequence>
<dbReference type="Proteomes" id="UP000586976">
    <property type="component" value="Unassembled WGS sequence"/>
</dbReference>
<name>A0A7W2HHI4_9ACTN</name>
<protein>
    <submittedName>
        <fullName evidence="1">Uncharacterized protein</fullName>
    </submittedName>
</protein>
<dbReference type="EMBL" id="JACEQY010000025">
    <property type="protein sequence ID" value="MBA4864058.1"/>
    <property type="molecule type" value="Genomic_DNA"/>
</dbReference>
<dbReference type="RefSeq" id="WP_181865730.1">
    <property type="nucleotide sequence ID" value="NZ_JACEQY010000025.1"/>
</dbReference>
<proteinExistence type="predicted"/>
<evidence type="ECO:0000313" key="2">
    <source>
        <dbReference type="Proteomes" id="UP000586976"/>
    </source>
</evidence>
<accession>A0A7W2HHI4</accession>
<organism evidence="1 2">
    <name type="scientific">Streptomyces himalayensis subsp. aureolus</name>
    <dbReference type="NCBI Taxonomy" id="2758039"/>
    <lineage>
        <taxon>Bacteria</taxon>
        <taxon>Bacillati</taxon>
        <taxon>Actinomycetota</taxon>
        <taxon>Actinomycetes</taxon>
        <taxon>Kitasatosporales</taxon>
        <taxon>Streptomycetaceae</taxon>
        <taxon>Streptomyces</taxon>
        <taxon>Streptomyces himalayensis</taxon>
    </lineage>
</organism>
<comment type="caution">
    <text evidence="1">The sequence shown here is derived from an EMBL/GenBank/DDBJ whole genome shotgun (WGS) entry which is preliminary data.</text>
</comment>
<evidence type="ECO:0000313" key="1">
    <source>
        <dbReference type="EMBL" id="MBA4864058.1"/>
    </source>
</evidence>
<reference evidence="1 2" key="1">
    <citation type="submission" date="2020-07" db="EMBL/GenBank/DDBJ databases">
        <title>Streptomyces isolated from Indian soil.</title>
        <authorList>
            <person name="Mandal S."/>
            <person name="Maiti P.K."/>
        </authorList>
    </citation>
    <scope>NUCLEOTIDE SEQUENCE [LARGE SCALE GENOMIC DNA]</scope>
    <source>
        <strain evidence="1 2">PSKA54</strain>
    </source>
</reference>